<evidence type="ECO:0000259" key="8">
    <source>
        <dbReference type="Pfam" id="PF02397"/>
    </source>
</evidence>
<organism evidence="9 10">
    <name type="scientific">Dyella kyungheensis</name>
    <dbReference type="NCBI Taxonomy" id="1242174"/>
    <lineage>
        <taxon>Bacteria</taxon>
        <taxon>Pseudomonadati</taxon>
        <taxon>Pseudomonadota</taxon>
        <taxon>Gammaproteobacteria</taxon>
        <taxon>Lysobacterales</taxon>
        <taxon>Rhodanobacteraceae</taxon>
        <taxon>Dyella</taxon>
    </lineage>
</organism>
<dbReference type="InterPro" id="IPR036291">
    <property type="entry name" value="NAD(P)-bd_dom_sf"/>
</dbReference>
<dbReference type="Proteomes" id="UP001430065">
    <property type="component" value="Unassembled WGS sequence"/>
</dbReference>
<feature type="domain" description="Bacterial sugar transferase" evidence="8">
    <location>
        <begin position="287"/>
        <end position="472"/>
    </location>
</feature>
<accession>A0ABS2JUW6</accession>
<dbReference type="Pfam" id="PF02397">
    <property type="entry name" value="Bac_transf"/>
    <property type="match status" value="1"/>
</dbReference>
<dbReference type="RefSeq" id="WP_204637234.1">
    <property type="nucleotide sequence ID" value="NZ_JADIKC010000007.1"/>
</dbReference>
<keyword evidence="4 7" id="KW-0812">Transmembrane</keyword>
<reference evidence="9 10" key="1">
    <citation type="submission" date="2020-10" db="EMBL/GenBank/DDBJ databases">
        <title>Phylogeny of dyella-like bacteria.</title>
        <authorList>
            <person name="Fu J."/>
        </authorList>
    </citation>
    <scope>NUCLEOTIDE SEQUENCE [LARGE SCALE GENOMIC DNA]</scope>
    <source>
        <strain evidence="9 10">THG-B117</strain>
    </source>
</reference>
<evidence type="ECO:0000256" key="7">
    <source>
        <dbReference type="SAM" id="Phobius"/>
    </source>
</evidence>
<comment type="similarity">
    <text evidence="2">Belongs to the bacterial sugar transferase family.</text>
</comment>
<feature type="transmembrane region" description="Helical" evidence="7">
    <location>
        <begin position="94"/>
        <end position="112"/>
    </location>
</feature>
<dbReference type="InterPro" id="IPR003362">
    <property type="entry name" value="Bact_transf"/>
</dbReference>
<dbReference type="NCBIfam" id="TIGR03023">
    <property type="entry name" value="WcaJ_sugtrans"/>
    <property type="match status" value="1"/>
</dbReference>
<comment type="caution">
    <text evidence="9">The sequence shown here is derived from an EMBL/GenBank/DDBJ whole genome shotgun (WGS) entry which is preliminary data.</text>
</comment>
<evidence type="ECO:0000256" key="4">
    <source>
        <dbReference type="ARBA" id="ARBA00022692"/>
    </source>
</evidence>
<dbReference type="SUPFAM" id="SSF51735">
    <property type="entry name" value="NAD(P)-binding Rossmann-fold domains"/>
    <property type="match status" value="1"/>
</dbReference>
<dbReference type="PANTHER" id="PTHR30576:SF0">
    <property type="entry name" value="UNDECAPRENYL-PHOSPHATE N-ACETYLGALACTOSAMINYL 1-PHOSPHATE TRANSFERASE-RELATED"/>
    <property type="match status" value="1"/>
</dbReference>
<feature type="transmembrane region" description="Helical" evidence="7">
    <location>
        <begin position="62"/>
        <end position="82"/>
    </location>
</feature>
<dbReference type="NCBIfam" id="TIGR03025">
    <property type="entry name" value="EPS_sugtrans"/>
    <property type="match status" value="1"/>
</dbReference>
<dbReference type="GO" id="GO:0089702">
    <property type="term" value="F:undecaprenyl-phosphate glucose phosphotransferase activity"/>
    <property type="evidence" value="ECO:0007669"/>
    <property type="project" value="UniProtKB-EC"/>
</dbReference>
<dbReference type="EMBL" id="JADIKC010000007">
    <property type="protein sequence ID" value="MBM7122808.1"/>
    <property type="molecule type" value="Genomic_DNA"/>
</dbReference>
<name>A0ABS2JUW6_9GAMM</name>
<evidence type="ECO:0000256" key="1">
    <source>
        <dbReference type="ARBA" id="ARBA00004141"/>
    </source>
</evidence>
<evidence type="ECO:0000256" key="5">
    <source>
        <dbReference type="ARBA" id="ARBA00022989"/>
    </source>
</evidence>
<evidence type="ECO:0000313" key="10">
    <source>
        <dbReference type="Proteomes" id="UP001430065"/>
    </source>
</evidence>
<evidence type="ECO:0000313" key="9">
    <source>
        <dbReference type="EMBL" id="MBM7122808.1"/>
    </source>
</evidence>
<evidence type="ECO:0000256" key="2">
    <source>
        <dbReference type="ARBA" id="ARBA00006464"/>
    </source>
</evidence>
<dbReference type="InterPro" id="IPR017473">
    <property type="entry name" value="Undecaprenyl-P_gluc_Ptfrase"/>
</dbReference>
<protein>
    <submittedName>
        <fullName evidence="9">Undecaprenyl-phosphate glucose phosphotransferase</fullName>
        <ecNumber evidence="9">2.7.8.31</ecNumber>
    </submittedName>
</protein>
<dbReference type="InterPro" id="IPR017475">
    <property type="entry name" value="EPS_sugar_tfrase"/>
</dbReference>
<keyword evidence="3 9" id="KW-0808">Transferase</keyword>
<feature type="transmembrane region" description="Helical" evidence="7">
    <location>
        <begin position="124"/>
        <end position="141"/>
    </location>
</feature>
<dbReference type="Pfam" id="PF13727">
    <property type="entry name" value="CoA_binding_3"/>
    <property type="match status" value="1"/>
</dbReference>
<keyword evidence="6 7" id="KW-0472">Membrane</keyword>
<dbReference type="Gene3D" id="3.40.50.720">
    <property type="entry name" value="NAD(P)-binding Rossmann-like Domain"/>
    <property type="match status" value="1"/>
</dbReference>
<proteinExistence type="inferred from homology"/>
<keyword evidence="5 7" id="KW-1133">Transmembrane helix</keyword>
<dbReference type="EC" id="2.7.8.31" evidence="9"/>
<evidence type="ECO:0000256" key="6">
    <source>
        <dbReference type="ARBA" id="ARBA00023136"/>
    </source>
</evidence>
<sequence>MFSIPGFPQLRRAESQFLSKHAAVLDIALRIGDVLTIIMAALAIHRIELGHFEVSVRYSYGLIQTVLLALVIFPAVGIYRGWRGERRLLEIGRLWGAWTAVIVVLLVTAWALKTTETHSRIASGAWFVAAGLMLTLERLILRRVLGSIRARGVDVRRVLLVGGTQAGQRIVSAARKNAWMGLEVVGYISTPADQVDIVDIPCLGSMEEFAEQCRTPELDQVWIALPMRAENVIKQVLRQTLDVPVTVRLVPDFFGYELINHHATLLGGVPVITLRGSRVEGHAGVAKAIEDRLVASVLLVLLAPLMLLLAVGVKLSSPGPVIYRQKRHGLGGKEFDVWKFRSMRVHDEQSGTVTQATRTDQRVTRFGRFLRSSSLDELPQLFNVLKGDMSVVGPRPHAIEHNRQFGERLNGYMQRNGVKPGITGLAQVKGFRGETETLEKMSQRVECDIQYIKTWSVWLDLLILIRTPLAVLIGKGAY</sequence>
<evidence type="ECO:0000256" key="3">
    <source>
        <dbReference type="ARBA" id="ARBA00022679"/>
    </source>
</evidence>
<comment type="subcellular location">
    <subcellularLocation>
        <location evidence="1">Membrane</location>
        <topology evidence="1">Multi-pass membrane protein</topology>
    </subcellularLocation>
</comment>
<gene>
    <name evidence="9" type="ORF">ISP20_16700</name>
</gene>
<dbReference type="PANTHER" id="PTHR30576">
    <property type="entry name" value="COLANIC BIOSYNTHESIS UDP-GLUCOSE LIPID CARRIER TRANSFERASE"/>
    <property type="match status" value="1"/>
</dbReference>
<keyword evidence="10" id="KW-1185">Reference proteome</keyword>
<feature type="transmembrane region" description="Helical" evidence="7">
    <location>
        <begin position="293"/>
        <end position="313"/>
    </location>
</feature>